<sequence length="256" mass="30390">MIRTSDGRGEMNTKLMEKLKASESLCDELMEENESLKADIKDLQQEIEEMQDQYREEEIEEFRELQRELEQNAKNCRILQFKLRKSERVREELDAEKQHLEVKVKDLLEASSASGGLQSTGKQLDTIRIKELESELRIAKEVSVRLHNELETAEEKRYKLEEMQDVLEREADLRDQLKFAEEDLRRTQLRLQDVENENEEMLRKLTRLKSAKRPPMTRSFSEGHSQIQLELAEHEMEHLSTKVERLEKKNIHLSKK</sequence>
<dbReference type="PANTHER" id="PTHR15742">
    <property type="entry name" value="GIRDIN"/>
    <property type="match status" value="1"/>
</dbReference>
<dbReference type="Proteomes" id="UP000267606">
    <property type="component" value="Unassembled WGS sequence"/>
</dbReference>
<proteinExistence type="predicted"/>
<reference evidence="2 3" key="2">
    <citation type="submission" date="2018-11" db="EMBL/GenBank/DDBJ databases">
        <authorList>
            <consortium name="Pathogen Informatics"/>
        </authorList>
    </citation>
    <scope>NUCLEOTIDE SEQUENCE [LARGE SCALE GENOMIC DNA]</scope>
</reference>
<gene>
    <name evidence="2" type="ORF">OFLC_LOCUS15147</name>
</gene>
<evidence type="ECO:0000256" key="1">
    <source>
        <dbReference type="SAM" id="Coils"/>
    </source>
</evidence>
<dbReference type="AlphaFoldDB" id="A0A183I5Y5"/>
<dbReference type="PANTHER" id="PTHR15742:SF5">
    <property type="entry name" value="GIRDIN"/>
    <property type="match status" value="1"/>
</dbReference>
<evidence type="ECO:0000313" key="2">
    <source>
        <dbReference type="EMBL" id="VDP20574.1"/>
    </source>
</evidence>
<evidence type="ECO:0000313" key="4">
    <source>
        <dbReference type="WBParaSite" id="OFLC_0001515801-mRNA-1"/>
    </source>
</evidence>
<dbReference type="WBParaSite" id="OFLC_0001515801-mRNA-1">
    <property type="protein sequence ID" value="OFLC_0001515801-mRNA-1"/>
    <property type="gene ID" value="OFLC_0001515801"/>
</dbReference>
<feature type="coiled-coil region" evidence="1">
    <location>
        <begin position="12"/>
        <end position="256"/>
    </location>
</feature>
<reference evidence="4" key="1">
    <citation type="submission" date="2016-06" db="UniProtKB">
        <authorList>
            <consortium name="WormBaseParasite"/>
        </authorList>
    </citation>
    <scope>IDENTIFICATION</scope>
</reference>
<dbReference type="InterPro" id="IPR049885">
    <property type="entry name" value="MTCL1-3"/>
</dbReference>
<keyword evidence="3" id="KW-1185">Reference proteome</keyword>
<protein>
    <submittedName>
        <fullName evidence="4">Protein SOGA1-like</fullName>
    </submittedName>
</protein>
<dbReference type="STRING" id="387005.A0A183I5Y5"/>
<evidence type="ECO:0000313" key="3">
    <source>
        <dbReference type="Proteomes" id="UP000267606"/>
    </source>
</evidence>
<name>A0A183I5Y5_9BILA</name>
<accession>A0A183I5Y5</accession>
<dbReference type="EMBL" id="UZAJ01041675">
    <property type="protein sequence ID" value="VDP20574.1"/>
    <property type="molecule type" value="Genomic_DNA"/>
</dbReference>
<organism evidence="4">
    <name type="scientific">Onchocerca flexuosa</name>
    <dbReference type="NCBI Taxonomy" id="387005"/>
    <lineage>
        <taxon>Eukaryota</taxon>
        <taxon>Metazoa</taxon>
        <taxon>Ecdysozoa</taxon>
        <taxon>Nematoda</taxon>
        <taxon>Chromadorea</taxon>
        <taxon>Rhabditida</taxon>
        <taxon>Spirurina</taxon>
        <taxon>Spiruromorpha</taxon>
        <taxon>Filarioidea</taxon>
        <taxon>Onchocercidae</taxon>
        <taxon>Onchocerca</taxon>
    </lineage>
</organism>
<keyword evidence="1" id="KW-0175">Coiled coil</keyword>